<evidence type="ECO:0000256" key="6">
    <source>
        <dbReference type="SAM" id="MobiDB-lite"/>
    </source>
</evidence>
<evidence type="ECO:0000256" key="1">
    <source>
        <dbReference type="ARBA" id="ARBA00008760"/>
    </source>
</evidence>
<feature type="region of interest" description="Disordered" evidence="6">
    <location>
        <begin position="1"/>
        <end position="20"/>
    </location>
</feature>
<accession>A0ABZ2K2H6</accession>
<dbReference type="RefSeq" id="WP_394830898.1">
    <property type="nucleotide sequence ID" value="NZ_CP089982.1"/>
</dbReference>
<dbReference type="Proteomes" id="UP001379533">
    <property type="component" value="Chromosome"/>
</dbReference>
<dbReference type="SUPFAM" id="SSF143800">
    <property type="entry name" value="L28p-like"/>
    <property type="match status" value="1"/>
</dbReference>
<sequence>MAKSDITGKRKLKAQNVSHSNIKTKRWQNLNIQTRRLWVPELKKFVTLNVTTRDLRTIDKIGVTEYAKQHGAKLA</sequence>
<keyword evidence="2 5" id="KW-0689">Ribosomal protein</keyword>
<dbReference type="PANTHER" id="PTHR13528:SF2">
    <property type="entry name" value="LARGE RIBOSOMAL SUBUNIT PROTEIN BL28M"/>
    <property type="match status" value="1"/>
</dbReference>
<dbReference type="NCBIfam" id="TIGR00009">
    <property type="entry name" value="L28"/>
    <property type="match status" value="1"/>
</dbReference>
<dbReference type="InterPro" id="IPR034704">
    <property type="entry name" value="Ribosomal_bL28/bL31-like_sf"/>
</dbReference>
<dbReference type="InterPro" id="IPR037147">
    <property type="entry name" value="Ribosomal_bL28_sf"/>
</dbReference>
<gene>
    <name evidence="5 7" type="primary">rpmB</name>
    <name evidence="7" type="ORF">LZC95_31505</name>
</gene>
<proteinExistence type="inferred from homology"/>
<dbReference type="GO" id="GO:0005840">
    <property type="term" value="C:ribosome"/>
    <property type="evidence" value="ECO:0007669"/>
    <property type="project" value="UniProtKB-KW"/>
</dbReference>
<evidence type="ECO:0000256" key="4">
    <source>
        <dbReference type="ARBA" id="ARBA00035174"/>
    </source>
</evidence>
<protein>
    <recommendedName>
        <fullName evidence="4 5">Large ribosomal subunit protein bL28</fullName>
    </recommendedName>
</protein>
<dbReference type="InterPro" id="IPR026569">
    <property type="entry name" value="Ribosomal_bL28"/>
</dbReference>
<organism evidence="7 8">
    <name type="scientific">Pendulispora brunnea</name>
    <dbReference type="NCBI Taxonomy" id="2905690"/>
    <lineage>
        <taxon>Bacteria</taxon>
        <taxon>Pseudomonadati</taxon>
        <taxon>Myxococcota</taxon>
        <taxon>Myxococcia</taxon>
        <taxon>Myxococcales</taxon>
        <taxon>Sorangiineae</taxon>
        <taxon>Pendulisporaceae</taxon>
        <taxon>Pendulispora</taxon>
    </lineage>
</organism>
<keyword evidence="3 5" id="KW-0687">Ribonucleoprotein</keyword>
<name>A0ABZ2K2H6_9BACT</name>
<dbReference type="PANTHER" id="PTHR13528">
    <property type="entry name" value="39S RIBOSOMAL PROTEIN L28, MITOCHONDRIAL"/>
    <property type="match status" value="1"/>
</dbReference>
<dbReference type="InterPro" id="IPR001383">
    <property type="entry name" value="Ribosomal_bL28_bact-type"/>
</dbReference>
<evidence type="ECO:0000313" key="8">
    <source>
        <dbReference type="Proteomes" id="UP001379533"/>
    </source>
</evidence>
<reference evidence="7 8" key="1">
    <citation type="submission" date="2021-12" db="EMBL/GenBank/DDBJ databases">
        <title>Discovery of the Pendulisporaceae a myxobacterial family with distinct sporulation behavior and unique specialized metabolism.</title>
        <authorList>
            <person name="Garcia R."/>
            <person name="Popoff A."/>
            <person name="Bader C.D."/>
            <person name="Loehr J."/>
            <person name="Walesch S."/>
            <person name="Walt C."/>
            <person name="Boldt J."/>
            <person name="Bunk B."/>
            <person name="Haeckl F.J.F.P.J."/>
            <person name="Gunesch A.P."/>
            <person name="Birkelbach J."/>
            <person name="Nuebel U."/>
            <person name="Pietschmann T."/>
            <person name="Bach T."/>
            <person name="Mueller R."/>
        </authorList>
    </citation>
    <scope>NUCLEOTIDE SEQUENCE [LARGE SCALE GENOMIC DNA]</scope>
    <source>
        <strain evidence="7 8">MSr12523</strain>
    </source>
</reference>
<evidence type="ECO:0000313" key="7">
    <source>
        <dbReference type="EMBL" id="WXA90969.1"/>
    </source>
</evidence>
<dbReference type="HAMAP" id="MF_00373">
    <property type="entry name" value="Ribosomal_bL28"/>
    <property type="match status" value="1"/>
</dbReference>
<dbReference type="Gene3D" id="2.30.170.40">
    <property type="entry name" value="Ribosomal protein L28/L24"/>
    <property type="match status" value="1"/>
</dbReference>
<evidence type="ECO:0000256" key="3">
    <source>
        <dbReference type="ARBA" id="ARBA00023274"/>
    </source>
</evidence>
<evidence type="ECO:0000256" key="5">
    <source>
        <dbReference type="HAMAP-Rule" id="MF_00373"/>
    </source>
</evidence>
<evidence type="ECO:0000256" key="2">
    <source>
        <dbReference type="ARBA" id="ARBA00022980"/>
    </source>
</evidence>
<dbReference type="Pfam" id="PF00830">
    <property type="entry name" value="Ribosomal_L28"/>
    <property type="match status" value="1"/>
</dbReference>
<keyword evidence="8" id="KW-1185">Reference proteome</keyword>
<comment type="similarity">
    <text evidence="1 5">Belongs to the bacterial ribosomal protein bL28 family.</text>
</comment>
<dbReference type="EMBL" id="CP089982">
    <property type="protein sequence ID" value="WXA90969.1"/>
    <property type="molecule type" value="Genomic_DNA"/>
</dbReference>